<evidence type="ECO:0000313" key="1">
    <source>
        <dbReference type="EMBL" id="QIS23685.1"/>
    </source>
</evidence>
<gene>
    <name evidence="1" type="ORF">F6W96_40835</name>
</gene>
<evidence type="ECO:0000313" key="2">
    <source>
        <dbReference type="Proteomes" id="UP000500953"/>
    </source>
</evidence>
<reference evidence="1 2" key="1">
    <citation type="journal article" date="2019" name="ACS Chem. Biol.">
        <title>Identification and Mobilization of a Cryptic Antibiotic Biosynthesis Gene Locus from a Human-Pathogenic Nocardia Isolate.</title>
        <authorList>
            <person name="Herisse M."/>
            <person name="Ishida K."/>
            <person name="Porter J.L."/>
            <person name="Howden B."/>
            <person name="Hertweck C."/>
            <person name="Stinear T.P."/>
            <person name="Pidot S.J."/>
        </authorList>
    </citation>
    <scope>NUCLEOTIDE SEQUENCE [LARGE SCALE GENOMIC DNA]</scope>
    <source>
        <strain evidence="1 2">AUSMDU00012715</strain>
    </source>
</reference>
<protein>
    <submittedName>
        <fullName evidence="1">Uncharacterized protein</fullName>
    </submittedName>
</protein>
<dbReference type="AlphaFoldDB" id="A0A6G9ZDI8"/>
<proteinExistence type="predicted"/>
<dbReference type="Proteomes" id="UP000500953">
    <property type="component" value="Chromosome"/>
</dbReference>
<organism evidence="1 2">
    <name type="scientific">Nocardia terpenica</name>
    <dbReference type="NCBI Taxonomy" id="455432"/>
    <lineage>
        <taxon>Bacteria</taxon>
        <taxon>Bacillati</taxon>
        <taxon>Actinomycetota</taxon>
        <taxon>Actinomycetes</taxon>
        <taxon>Mycobacteriales</taxon>
        <taxon>Nocardiaceae</taxon>
        <taxon>Nocardia</taxon>
    </lineage>
</organism>
<sequence length="68" mass="7913">MLPADFEMWTVRTVRNYMSQDGERWATVEAWDTPDGRLYYATDEQGELIEPASERRGSAHLAALRHTR</sequence>
<dbReference type="EMBL" id="CP046173">
    <property type="protein sequence ID" value="QIS23685.1"/>
    <property type="molecule type" value="Genomic_DNA"/>
</dbReference>
<accession>A0A6G9ZDI8</accession>
<name>A0A6G9ZDI8_9NOCA</name>
<dbReference type="RefSeq" id="WP_167491003.1">
    <property type="nucleotide sequence ID" value="NZ_CP046173.1"/>
</dbReference>